<organism evidence="1 2">
    <name type="scientific">Euroglyphus maynei</name>
    <name type="common">Mayne's house dust mite</name>
    <dbReference type="NCBI Taxonomy" id="6958"/>
    <lineage>
        <taxon>Eukaryota</taxon>
        <taxon>Metazoa</taxon>
        <taxon>Ecdysozoa</taxon>
        <taxon>Arthropoda</taxon>
        <taxon>Chelicerata</taxon>
        <taxon>Arachnida</taxon>
        <taxon>Acari</taxon>
        <taxon>Acariformes</taxon>
        <taxon>Sarcoptiformes</taxon>
        <taxon>Astigmata</taxon>
        <taxon>Psoroptidia</taxon>
        <taxon>Analgoidea</taxon>
        <taxon>Pyroglyphidae</taxon>
        <taxon>Pyroglyphinae</taxon>
        <taxon>Euroglyphus</taxon>
    </lineage>
</organism>
<dbReference type="AlphaFoldDB" id="A0A1Y3BII6"/>
<comment type="caution">
    <text evidence="1">The sequence shown here is derived from an EMBL/GenBank/DDBJ whole genome shotgun (WGS) entry which is preliminary data.</text>
</comment>
<dbReference type="OrthoDB" id="6497089at2759"/>
<feature type="non-terminal residue" evidence="1">
    <location>
        <position position="110"/>
    </location>
</feature>
<evidence type="ECO:0000313" key="2">
    <source>
        <dbReference type="Proteomes" id="UP000194236"/>
    </source>
</evidence>
<keyword evidence="2" id="KW-1185">Reference proteome</keyword>
<accession>A0A1Y3BII6</accession>
<feature type="non-terminal residue" evidence="1">
    <location>
        <position position="1"/>
    </location>
</feature>
<reference evidence="1 2" key="1">
    <citation type="submission" date="2017-03" db="EMBL/GenBank/DDBJ databases">
        <title>Genome Survey of Euroglyphus maynei.</title>
        <authorList>
            <person name="Arlian L.G."/>
            <person name="Morgan M.S."/>
            <person name="Rider S.D."/>
        </authorList>
    </citation>
    <scope>NUCLEOTIDE SEQUENCE [LARGE SCALE GENOMIC DNA]</scope>
    <source>
        <strain evidence="1">Arlian Lab</strain>
        <tissue evidence="1">Whole body</tissue>
    </source>
</reference>
<dbReference type="EMBL" id="MUJZ01016605">
    <property type="protein sequence ID" value="OTF80771.1"/>
    <property type="molecule type" value="Genomic_DNA"/>
</dbReference>
<dbReference type="Proteomes" id="UP000194236">
    <property type="component" value="Unassembled WGS sequence"/>
</dbReference>
<dbReference type="Gene3D" id="3.40.50.2000">
    <property type="entry name" value="Glycogen Phosphorylase B"/>
    <property type="match status" value="1"/>
</dbReference>
<proteinExistence type="predicted"/>
<sequence length="110" mass="12435">ACVGLAQPLKKRGHEVIFVTNEFFSGTYEKFGFKEIVLKSAKVEQIMKQNGEKNLEEHPSKSMASVWNKFREDGILSGKPSIEKIQDFKAGGENEFANLMYDGVKDQHPQ</sequence>
<name>A0A1Y3BII6_EURMA</name>
<protein>
    <submittedName>
        <fullName evidence="1">Uncharacterized protein</fullName>
    </submittedName>
</protein>
<evidence type="ECO:0000313" key="1">
    <source>
        <dbReference type="EMBL" id="OTF80771.1"/>
    </source>
</evidence>
<gene>
    <name evidence="1" type="ORF">BLA29_014759</name>
</gene>